<dbReference type="Gene3D" id="3.40.50.11350">
    <property type="match status" value="1"/>
</dbReference>
<name>A0A818H856_9BILA</name>
<comment type="caution">
    <text evidence="1">The sequence shown here is derived from an EMBL/GenBank/DDBJ whole genome shotgun (WGS) entry which is preliminary data.</text>
</comment>
<accession>A0A818H856</accession>
<dbReference type="Proteomes" id="UP000663869">
    <property type="component" value="Unassembled WGS sequence"/>
</dbReference>
<dbReference type="EMBL" id="CAJNYU010002058">
    <property type="protein sequence ID" value="CAF3503641.1"/>
    <property type="molecule type" value="Genomic_DNA"/>
</dbReference>
<evidence type="ECO:0000313" key="2">
    <source>
        <dbReference type="Proteomes" id="UP000663869"/>
    </source>
</evidence>
<evidence type="ECO:0008006" key="3">
    <source>
        <dbReference type="Google" id="ProtNLM"/>
    </source>
</evidence>
<proteinExistence type="predicted"/>
<protein>
    <recommendedName>
        <fullName evidence="3">Peptide-O-fucosyltransferase</fullName>
    </recommendedName>
</protein>
<organism evidence="1 2">
    <name type="scientific">Rotaria socialis</name>
    <dbReference type="NCBI Taxonomy" id="392032"/>
    <lineage>
        <taxon>Eukaryota</taxon>
        <taxon>Metazoa</taxon>
        <taxon>Spiralia</taxon>
        <taxon>Gnathifera</taxon>
        <taxon>Rotifera</taxon>
        <taxon>Eurotatoria</taxon>
        <taxon>Bdelloidea</taxon>
        <taxon>Philodinida</taxon>
        <taxon>Philodinidae</taxon>
        <taxon>Rotaria</taxon>
    </lineage>
</organism>
<sequence length="330" mass="38295">MIFFSTNHWKRRNFTVNRTSPGRYLAGMPYGRLSNRYFEIMLMLRLAYHLNRTLVLIPYKGVEIDEIFDLDAVSRHFRRNHLALTWKKYQRMKNITSCLCVKSVYYVHDQERFPMCNTSAKLDACKLISSHPILGEKRVKLASIEDALTIQDYFMVISGERIWSLKSMRGFSEVLAAQNNKSPHFHLDYIRNTWVEAHHVYRWLSSRSNSSNNTTLAIHLRRGDLASNMNLTIFLESAKQISLKYSVPKAQIFIATDANSTEIEIIRHTFSLAQIECPVNVSQDCKHHVRRLVLIQAVASLATHFVGSHISTFSYVIQAMRAARKPLKYH</sequence>
<gene>
    <name evidence="1" type="ORF">FME351_LOCUS16943</name>
</gene>
<evidence type="ECO:0000313" key="1">
    <source>
        <dbReference type="EMBL" id="CAF3503641.1"/>
    </source>
</evidence>
<dbReference type="AlphaFoldDB" id="A0A818H856"/>
<reference evidence="1" key="1">
    <citation type="submission" date="2021-02" db="EMBL/GenBank/DDBJ databases">
        <authorList>
            <person name="Nowell W R."/>
        </authorList>
    </citation>
    <scope>NUCLEOTIDE SEQUENCE</scope>
</reference>